<sequence length="114" mass="13059">MLFPLGCLDSRIHLTGNAEFGKTVKRRLLPYIIILHSLKQADHALLDQVVILSAQQIHGVRFFPYQVLIFFHDIVDHGLITVTEPADQLLVRHLLEFSHTYPLFPARIPTFFSA</sequence>
<gene>
    <name evidence="1" type="ORF">SDC9_208896</name>
</gene>
<dbReference type="EMBL" id="VSSQ01137376">
    <property type="protein sequence ID" value="MPN61162.1"/>
    <property type="molecule type" value="Genomic_DNA"/>
</dbReference>
<protein>
    <submittedName>
        <fullName evidence="1">Uncharacterized protein</fullName>
    </submittedName>
</protein>
<dbReference type="AlphaFoldDB" id="A0A645JDA9"/>
<name>A0A645JDA9_9ZZZZ</name>
<organism evidence="1">
    <name type="scientific">bioreactor metagenome</name>
    <dbReference type="NCBI Taxonomy" id="1076179"/>
    <lineage>
        <taxon>unclassified sequences</taxon>
        <taxon>metagenomes</taxon>
        <taxon>ecological metagenomes</taxon>
    </lineage>
</organism>
<proteinExistence type="predicted"/>
<evidence type="ECO:0000313" key="1">
    <source>
        <dbReference type="EMBL" id="MPN61162.1"/>
    </source>
</evidence>
<comment type="caution">
    <text evidence="1">The sequence shown here is derived from an EMBL/GenBank/DDBJ whole genome shotgun (WGS) entry which is preliminary data.</text>
</comment>
<accession>A0A645JDA9</accession>
<reference evidence="1" key="1">
    <citation type="submission" date="2019-08" db="EMBL/GenBank/DDBJ databases">
        <authorList>
            <person name="Kucharzyk K."/>
            <person name="Murdoch R.W."/>
            <person name="Higgins S."/>
            <person name="Loffler F."/>
        </authorList>
    </citation>
    <scope>NUCLEOTIDE SEQUENCE</scope>
</reference>